<reference evidence="13" key="1">
    <citation type="submission" date="2022-03" db="EMBL/GenBank/DDBJ databases">
        <authorList>
            <person name="Tunstrom K."/>
        </authorList>
    </citation>
    <scope>NUCLEOTIDE SEQUENCE</scope>
</reference>
<dbReference type="GO" id="GO:0015074">
    <property type="term" value="P:DNA integration"/>
    <property type="evidence" value="ECO:0007669"/>
    <property type="project" value="InterPro"/>
</dbReference>
<dbReference type="Pfam" id="PF17917">
    <property type="entry name" value="RT_RNaseH"/>
    <property type="match status" value="1"/>
</dbReference>
<dbReference type="EC" id="2.7.7.49" evidence="1"/>
<evidence type="ECO:0000256" key="4">
    <source>
        <dbReference type="ARBA" id="ARBA00022722"/>
    </source>
</evidence>
<keyword evidence="4" id="KW-0540">Nuclease</keyword>
<dbReference type="Gene3D" id="4.10.60.10">
    <property type="entry name" value="Zinc finger, CCHC-type"/>
    <property type="match status" value="1"/>
</dbReference>
<keyword evidence="5" id="KW-0255">Endonuclease</keyword>
<keyword evidence="6" id="KW-0378">Hydrolase</keyword>
<sequence>MAQLGVSSPTSEELRTLIVIRGIENPQIRAAAANANLSAGDLVSFLSIYTKPSRTKTNNTYVKTQKASRPGIKCYICGQRGHFGRNCNKNKNTNTNNIPNTSSAPTARSTVSCTFCKKTGHTKDQCFVKDRAEPRNQRNVNLCAPKVITNIDVVPAVVQGIPMDVLIDSGAHNISLISSDVLKFLSCQPKYTRCMIKGVSEHEIVATSYITVTIELSNISLEADLVVVPSACMNTSIVIGTDVLNRDGVMYVRTKDQQYITRVESAIGQVNQVQVIESSSVKTPLLGSDLEALMLVLTPFSNFLISGTATTTVTTGEMEIKLTSSIPITYRPYKLSYGEKLKVREIIGDLLAKGIIRESRSQYASPIILVKKKDGTDRMCVDFRALNRITERERYPLPLIDDQIDRLGRYTFFTSLDMATGFHQIRIRDDCIHYTGFVTPEGHYEYLKMPYGLTNSPIVYQRIINDTLREFIDSGNVLVYIDDVLLLSNTVKDGILLLERVLKKLTRSGFSINIKKCSFLTTEVEYLGRLISGGQFNWGPEQEQVRQELIRCLTSEPVLTIFRPELPTEVHTYASSAGYGAVLMQTHPDGSRHVVAYFSKVTQGAESKYHSYELETLAVVKALQHFRHYLVGIQFKVITDCNALKSTQSKKDLLPRVARWWIYLQDFHFTMEYRKGVMLQHADYLSRNPVATVNQVSNPRNWAQIAQAADNETRDLMQKVSDGQLDSDRYVIRNELLYYKYTSVGEEPRLLCYIPKGHRLSLLRIFHDEHQHISAEKTLHLILKHFWFPNLRQFVRKYVSHCLVCISKKRVPRAPLQNISSWPKPSTPFDTVHIDALGPLPASEGYKFVLILVDSFTKFCLLYPMYHQDASELQKVITQAISLFGVSKLLVTDRGRMFEARSFVQWVSELGADLHYITPEMHNSNGQVERYVRTVLNMLRVEVGQRNASWSETLWKLQLVLNITKQKTTRASPISLMIGTEATTPVIRSLVRDVAVSSPMNNREALREVNRNRAAELLRKNQESQDSLVNQSRHKPRTYVVDDLVFVIKYSQSTGKLDPGMRGPYRVIKVLPNGRYELKLLSGSKGKSTQAAAQYMIPWKGEWCPETCAIFFDDDNNDTLPPESEHDSDQRAMAGPSLPMLEDEGQGGGQASETSAEGPLRNVVEDEPESGEAE</sequence>
<gene>
    <name evidence="13" type="ORF">EEDITHA_LOCUS22732</name>
</gene>
<dbReference type="InterPro" id="IPR041373">
    <property type="entry name" value="RT_RNaseH"/>
</dbReference>
<keyword evidence="2" id="KW-0808">Transferase</keyword>
<dbReference type="GO" id="GO:0003676">
    <property type="term" value="F:nucleic acid binding"/>
    <property type="evidence" value="ECO:0007669"/>
    <property type="project" value="InterPro"/>
</dbReference>
<dbReference type="Pfam" id="PF00098">
    <property type="entry name" value="zf-CCHC"/>
    <property type="match status" value="1"/>
</dbReference>
<proteinExistence type="predicted"/>
<feature type="domain" description="CCHC-type" evidence="10">
    <location>
        <begin position="73"/>
        <end position="87"/>
    </location>
</feature>
<dbReference type="FunFam" id="3.10.20.370:FF:000001">
    <property type="entry name" value="Retrovirus-related Pol polyprotein from transposon 17.6-like protein"/>
    <property type="match status" value="1"/>
</dbReference>
<dbReference type="SUPFAM" id="SSF57756">
    <property type="entry name" value="Retrovirus zinc finger-like domains"/>
    <property type="match status" value="1"/>
</dbReference>
<evidence type="ECO:0000259" key="11">
    <source>
        <dbReference type="PROSITE" id="PS50878"/>
    </source>
</evidence>
<feature type="compositionally biased region" description="Acidic residues" evidence="9">
    <location>
        <begin position="1165"/>
        <end position="1174"/>
    </location>
</feature>
<keyword evidence="7" id="KW-0695">RNA-directed DNA polymerase</keyword>
<protein>
    <recommendedName>
        <fullName evidence="1">RNA-directed DNA polymerase</fullName>
        <ecNumber evidence="1">2.7.7.49</ecNumber>
    </recommendedName>
</protein>
<evidence type="ECO:0000313" key="14">
    <source>
        <dbReference type="Proteomes" id="UP001153954"/>
    </source>
</evidence>
<evidence type="ECO:0000313" key="13">
    <source>
        <dbReference type="EMBL" id="CAH2108830.1"/>
    </source>
</evidence>
<dbReference type="Pfam" id="PF17921">
    <property type="entry name" value="Integrase_H2C2"/>
    <property type="match status" value="1"/>
</dbReference>
<dbReference type="InterPro" id="IPR050951">
    <property type="entry name" value="Retrovirus_Pol_polyprotein"/>
</dbReference>
<dbReference type="Gene3D" id="1.10.340.70">
    <property type="match status" value="1"/>
</dbReference>
<dbReference type="Gene3D" id="3.10.20.370">
    <property type="match status" value="1"/>
</dbReference>
<dbReference type="Proteomes" id="UP001153954">
    <property type="component" value="Unassembled WGS sequence"/>
</dbReference>
<dbReference type="InterPro" id="IPR043128">
    <property type="entry name" value="Rev_trsase/Diguanyl_cyclase"/>
</dbReference>
<dbReference type="PROSITE" id="PS50994">
    <property type="entry name" value="INTEGRASE"/>
    <property type="match status" value="1"/>
</dbReference>
<dbReference type="Gene3D" id="3.30.70.270">
    <property type="match status" value="1"/>
</dbReference>
<evidence type="ECO:0000256" key="6">
    <source>
        <dbReference type="ARBA" id="ARBA00022801"/>
    </source>
</evidence>
<feature type="region of interest" description="Disordered" evidence="9">
    <location>
        <begin position="1114"/>
        <end position="1174"/>
    </location>
</feature>
<dbReference type="GO" id="GO:0003964">
    <property type="term" value="F:RNA-directed DNA polymerase activity"/>
    <property type="evidence" value="ECO:0007669"/>
    <property type="project" value="UniProtKB-KW"/>
</dbReference>
<keyword evidence="14" id="KW-1185">Reference proteome</keyword>
<dbReference type="SUPFAM" id="SSF56672">
    <property type="entry name" value="DNA/RNA polymerases"/>
    <property type="match status" value="1"/>
</dbReference>
<dbReference type="PANTHER" id="PTHR37984:SF5">
    <property type="entry name" value="PROTEIN NYNRIN-LIKE"/>
    <property type="match status" value="1"/>
</dbReference>
<dbReference type="InterPro" id="IPR036875">
    <property type="entry name" value="Znf_CCHC_sf"/>
</dbReference>
<dbReference type="InterPro" id="IPR043502">
    <property type="entry name" value="DNA/RNA_pol_sf"/>
</dbReference>
<evidence type="ECO:0000256" key="3">
    <source>
        <dbReference type="ARBA" id="ARBA00022695"/>
    </source>
</evidence>
<dbReference type="PROSITE" id="PS50158">
    <property type="entry name" value="ZF_CCHC"/>
    <property type="match status" value="1"/>
</dbReference>
<dbReference type="InterPro" id="IPR001878">
    <property type="entry name" value="Znf_CCHC"/>
</dbReference>
<feature type="domain" description="Reverse transcriptase" evidence="11">
    <location>
        <begin position="351"/>
        <end position="531"/>
    </location>
</feature>
<dbReference type="AlphaFoldDB" id="A0AAU9VEU7"/>
<dbReference type="PROSITE" id="PS50878">
    <property type="entry name" value="RT_POL"/>
    <property type="match status" value="1"/>
</dbReference>
<dbReference type="InterPro" id="IPR021109">
    <property type="entry name" value="Peptidase_aspartic_dom_sf"/>
</dbReference>
<evidence type="ECO:0000256" key="8">
    <source>
        <dbReference type="PROSITE-ProRule" id="PRU00047"/>
    </source>
</evidence>
<keyword evidence="3" id="KW-0548">Nucleotidyltransferase</keyword>
<dbReference type="Gene3D" id="3.10.10.10">
    <property type="entry name" value="HIV Type 1 Reverse Transcriptase, subunit A, domain 1"/>
    <property type="match status" value="1"/>
</dbReference>
<dbReference type="GO" id="GO:0042575">
    <property type="term" value="C:DNA polymerase complex"/>
    <property type="evidence" value="ECO:0007669"/>
    <property type="project" value="UniProtKB-ARBA"/>
</dbReference>
<keyword evidence="8" id="KW-0479">Metal-binding</keyword>
<dbReference type="CDD" id="cd09274">
    <property type="entry name" value="RNase_HI_RT_Ty3"/>
    <property type="match status" value="1"/>
</dbReference>
<dbReference type="EMBL" id="CAKOGL010000043">
    <property type="protein sequence ID" value="CAH2108830.1"/>
    <property type="molecule type" value="Genomic_DNA"/>
</dbReference>
<dbReference type="GO" id="GO:0004519">
    <property type="term" value="F:endonuclease activity"/>
    <property type="evidence" value="ECO:0007669"/>
    <property type="project" value="UniProtKB-KW"/>
</dbReference>
<evidence type="ECO:0000256" key="5">
    <source>
        <dbReference type="ARBA" id="ARBA00022759"/>
    </source>
</evidence>
<feature type="domain" description="Integrase catalytic" evidence="12">
    <location>
        <begin position="824"/>
        <end position="981"/>
    </location>
</feature>
<dbReference type="Gene3D" id="3.30.420.10">
    <property type="entry name" value="Ribonuclease H-like superfamily/Ribonuclease H"/>
    <property type="match status" value="1"/>
</dbReference>
<evidence type="ECO:0000256" key="2">
    <source>
        <dbReference type="ARBA" id="ARBA00022679"/>
    </source>
</evidence>
<dbReference type="PANTHER" id="PTHR37984">
    <property type="entry name" value="PROTEIN CBG26694"/>
    <property type="match status" value="1"/>
</dbReference>
<dbReference type="Gene3D" id="2.40.70.10">
    <property type="entry name" value="Acid Proteases"/>
    <property type="match status" value="1"/>
</dbReference>
<dbReference type="InterPro" id="IPR036397">
    <property type="entry name" value="RNaseH_sf"/>
</dbReference>
<dbReference type="SUPFAM" id="SSF53098">
    <property type="entry name" value="Ribonuclease H-like"/>
    <property type="match status" value="1"/>
</dbReference>
<evidence type="ECO:0000256" key="7">
    <source>
        <dbReference type="ARBA" id="ARBA00022918"/>
    </source>
</evidence>
<dbReference type="SUPFAM" id="SSF50630">
    <property type="entry name" value="Acid proteases"/>
    <property type="match status" value="1"/>
</dbReference>
<evidence type="ECO:0000256" key="9">
    <source>
        <dbReference type="SAM" id="MobiDB-lite"/>
    </source>
</evidence>
<keyword evidence="8" id="KW-0862">Zinc</keyword>
<dbReference type="Pfam" id="PF00078">
    <property type="entry name" value="RVT_1"/>
    <property type="match status" value="1"/>
</dbReference>
<comment type="caution">
    <text evidence="13">The sequence shown here is derived from an EMBL/GenBank/DDBJ whole genome shotgun (WGS) entry which is preliminary data.</text>
</comment>
<dbReference type="SMART" id="SM00343">
    <property type="entry name" value="ZnF_C2HC"/>
    <property type="match status" value="2"/>
</dbReference>
<dbReference type="Pfam" id="PF00665">
    <property type="entry name" value="rve"/>
    <property type="match status" value="1"/>
</dbReference>
<dbReference type="InterPro" id="IPR000477">
    <property type="entry name" value="RT_dom"/>
</dbReference>
<evidence type="ECO:0000259" key="12">
    <source>
        <dbReference type="PROSITE" id="PS50994"/>
    </source>
</evidence>
<accession>A0AAU9VEU7</accession>
<name>A0AAU9VEU7_EUPED</name>
<dbReference type="CDD" id="cd01647">
    <property type="entry name" value="RT_LTR"/>
    <property type="match status" value="1"/>
</dbReference>
<dbReference type="InterPro" id="IPR001584">
    <property type="entry name" value="Integrase_cat-core"/>
</dbReference>
<evidence type="ECO:0000259" key="10">
    <source>
        <dbReference type="PROSITE" id="PS50158"/>
    </source>
</evidence>
<organism evidence="13 14">
    <name type="scientific">Euphydryas editha</name>
    <name type="common">Edith's checkerspot</name>
    <dbReference type="NCBI Taxonomy" id="104508"/>
    <lineage>
        <taxon>Eukaryota</taxon>
        <taxon>Metazoa</taxon>
        <taxon>Ecdysozoa</taxon>
        <taxon>Arthropoda</taxon>
        <taxon>Hexapoda</taxon>
        <taxon>Insecta</taxon>
        <taxon>Pterygota</taxon>
        <taxon>Neoptera</taxon>
        <taxon>Endopterygota</taxon>
        <taxon>Lepidoptera</taxon>
        <taxon>Glossata</taxon>
        <taxon>Ditrysia</taxon>
        <taxon>Papilionoidea</taxon>
        <taxon>Nymphalidae</taxon>
        <taxon>Nymphalinae</taxon>
        <taxon>Euphydryas</taxon>
    </lineage>
</organism>
<dbReference type="InterPro" id="IPR012337">
    <property type="entry name" value="RNaseH-like_sf"/>
</dbReference>
<evidence type="ECO:0000256" key="1">
    <source>
        <dbReference type="ARBA" id="ARBA00012493"/>
    </source>
</evidence>
<keyword evidence="8" id="KW-0863">Zinc-finger</keyword>
<dbReference type="GO" id="GO:0016787">
    <property type="term" value="F:hydrolase activity"/>
    <property type="evidence" value="ECO:0007669"/>
    <property type="project" value="UniProtKB-KW"/>
</dbReference>
<dbReference type="CDD" id="cd00303">
    <property type="entry name" value="retropepsin_like"/>
    <property type="match status" value="1"/>
</dbReference>
<dbReference type="GO" id="GO:0008270">
    <property type="term" value="F:zinc ion binding"/>
    <property type="evidence" value="ECO:0007669"/>
    <property type="project" value="UniProtKB-KW"/>
</dbReference>
<dbReference type="InterPro" id="IPR041588">
    <property type="entry name" value="Integrase_H2C2"/>
</dbReference>